<dbReference type="EMBL" id="JACRKR010000057">
    <property type="protein sequence ID" value="MBI5078610.1"/>
    <property type="molecule type" value="Genomic_DNA"/>
</dbReference>
<dbReference type="GO" id="GO:0046872">
    <property type="term" value="F:metal ion binding"/>
    <property type="evidence" value="ECO:0007669"/>
    <property type="project" value="UniProtKB-KW"/>
</dbReference>
<evidence type="ECO:0000313" key="6">
    <source>
        <dbReference type="EMBL" id="MBI5078610.1"/>
    </source>
</evidence>
<evidence type="ECO:0000256" key="3">
    <source>
        <dbReference type="ARBA" id="ARBA00023004"/>
    </source>
</evidence>
<evidence type="ECO:0000259" key="5">
    <source>
        <dbReference type="PROSITE" id="PS51379"/>
    </source>
</evidence>
<organism evidence="6 7">
    <name type="scientific">Candidatus Saganbacteria bacterium</name>
    <dbReference type="NCBI Taxonomy" id="2575572"/>
    <lineage>
        <taxon>Bacteria</taxon>
        <taxon>Bacillati</taxon>
        <taxon>Saganbacteria</taxon>
    </lineage>
</organism>
<dbReference type="PROSITE" id="PS00198">
    <property type="entry name" value="4FE4S_FER_1"/>
    <property type="match status" value="1"/>
</dbReference>
<dbReference type="AlphaFoldDB" id="A0A9D6UJP2"/>
<feature type="domain" description="4Fe-4S ferredoxin-type" evidence="5">
    <location>
        <begin position="7"/>
        <end position="36"/>
    </location>
</feature>
<reference evidence="6" key="1">
    <citation type="submission" date="2020-07" db="EMBL/GenBank/DDBJ databases">
        <title>Huge and variable diversity of episymbiotic CPR bacteria and DPANN archaea in groundwater ecosystems.</title>
        <authorList>
            <person name="He C.Y."/>
            <person name="Keren R."/>
            <person name="Whittaker M."/>
            <person name="Farag I.F."/>
            <person name="Doudna J."/>
            <person name="Cate J.H.D."/>
            <person name="Banfield J.F."/>
        </authorList>
    </citation>
    <scope>NUCLEOTIDE SEQUENCE</scope>
    <source>
        <strain evidence="6">NC_groundwater_1860_Pr3_B-0.1um_51_7</strain>
    </source>
</reference>
<name>A0A9D6UJP2_UNCSA</name>
<dbReference type="Pfam" id="PF13187">
    <property type="entry name" value="Fer4_9"/>
    <property type="match status" value="1"/>
</dbReference>
<keyword evidence="2" id="KW-0479">Metal-binding</keyword>
<dbReference type="InterPro" id="IPR017896">
    <property type="entry name" value="4Fe4S_Fe-S-bd"/>
</dbReference>
<proteinExistence type="predicted"/>
<comment type="caution">
    <text evidence="6">The sequence shown here is derived from an EMBL/GenBank/DDBJ whole genome shotgun (WGS) entry which is preliminary data.</text>
</comment>
<evidence type="ECO:0000256" key="2">
    <source>
        <dbReference type="ARBA" id="ARBA00022723"/>
    </source>
</evidence>
<keyword evidence="4" id="KW-0411">Iron-sulfur</keyword>
<evidence type="ECO:0000256" key="1">
    <source>
        <dbReference type="ARBA" id="ARBA00022485"/>
    </source>
</evidence>
<keyword evidence="1" id="KW-0004">4Fe-4S</keyword>
<evidence type="ECO:0000256" key="4">
    <source>
        <dbReference type="ARBA" id="ARBA00023014"/>
    </source>
</evidence>
<keyword evidence="3" id="KW-0408">Iron</keyword>
<dbReference type="Gene3D" id="3.30.70.20">
    <property type="match status" value="1"/>
</dbReference>
<dbReference type="SUPFAM" id="SSF54862">
    <property type="entry name" value="4Fe-4S ferredoxins"/>
    <property type="match status" value="1"/>
</dbReference>
<sequence length="67" mass="7654">MTAETKYRIEVNRAWCKNCRICILFCPTGVYTENELGGPIISHPEKCTNCQLCVIRCPDFALEVETK</sequence>
<dbReference type="PROSITE" id="PS51379">
    <property type="entry name" value="4FE4S_FER_2"/>
    <property type="match status" value="2"/>
</dbReference>
<accession>A0A9D6UJP2</accession>
<dbReference type="InterPro" id="IPR050572">
    <property type="entry name" value="Fe-S_Ferredoxin"/>
</dbReference>
<dbReference type="InterPro" id="IPR017900">
    <property type="entry name" value="4Fe4S_Fe_S_CS"/>
</dbReference>
<dbReference type="PANTHER" id="PTHR43687">
    <property type="entry name" value="ADENYLYLSULFATE REDUCTASE, BETA SUBUNIT"/>
    <property type="match status" value="1"/>
</dbReference>
<dbReference type="GO" id="GO:0051539">
    <property type="term" value="F:4 iron, 4 sulfur cluster binding"/>
    <property type="evidence" value="ECO:0007669"/>
    <property type="project" value="UniProtKB-KW"/>
</dbReference>
<dbReference type="Proteomes" id="UP000808761">
    <property type="component" value="Unassembled WGS sequence"/>
</dbReference>
<feature type="domain" description="4Fe-4S ferredoxin-type" evidence="5">
    <location>
        <begin position="37"/>
        <end position="67"/>
    </location>
</feature>
<evidence type="ECO:0000313" key="7">
    <source>
        <dbReference type="Proteomes" id="UP000808761"/>
    </source>
</evidence>
<protein>
    <submittedName>
        <fullName evidence="6">4Fe-4S binding protein</fullName>
    </submittedName>
</protein>
<gene>
    <name evidence="6" type="ORF">HZB08_01120</name>
</gene>
<dbReference type="PANTHER" id="PTHR43687:SF3">
    <property type="entry name" value="4FE-4S FERREDOXIN-TYPE DOMAIN-CONTAINING PROTEIN"/>
    <property type="match status" value="1"/>
</dbReference>